<reference evidence="3" key="2">
    <citation type="submission" date="2020-11" db="EMBL/GenBank/DDBJ databases">
        <authorList>
            <person name="McCartney M.A."/>
            <person name="Auch B."/>
            <person name="Kono T."/>
            <person name="Mallez S."/>
            <person name="Becker A."/>
            <person name="Gohl D.M."/>
            <person name="Silverstein K.A.T."/>
            <person name="Koren S."/>
            <person name="Bechman K.B."/>
            <person name="Herman A."/>
            <person name="Abrahante J.E."/>
            <person name="Garbe J."/>
        </authorList>
    </citation>
    <scope>NUCLEOTIDE SEQUENCE</scope>
    <source>
        <strain evidence="3">Duluth1</strain>
        <tissue evidence="3">Whole animal</tissue>
    </source>
</reference>
<name>A0A9D4RPF4_DREPO</name>
<dbReference type="AlphaFoldDB" id="A0A9D4RPF4"/>
<protein>
    <recommendedName>
        <fullName evidence="2">DUF4806 domain-containing protein</fullName>
    </recommendedName>
</protein>
<dbReference type="PANTHER" id="PTHR34153">
    <property type="entry name" value="SI:CH211-262H13.3-RELATED-RELATED"/>
    <property type="match status" value="1"/>
</dbReference>
<feature type="domain" description="DUF4806" evidence="2">
    <location>
        <begin position="127"/>
        <end position="200"/>
    </location>
</feature>
<dbReference type="Pfam" id="PF16064">
    <property type="entry name" value="DUF4806"/>
    <property type="match status" value="1"/>
</dbReference>
<feature type="region of interest" description="Disordered" evidence="1">
    <location>
        <begin position="48"/>
        <end position="83"/>
    </location>
</feature>
<sequence length="249" mass="28096">MKYQMDMAHRVHERRVVRTETVCLDLLLRIQDLDRLWNHGLCLKNPAQVQADDASSTPIRRPPNNTKTPKSLGQSNQHNSNYPMPEARFQKRVISMLSEIKSMLQEGARSQPITPGLDALESWSGGPCETAEEFVELENVLKSVEKRQQLIRLLSSVGGKTLRENVKRMMQKVMNVSLMSKFNLSGQTRPNLEPKIGVKHTAVYTVIKASVSQSIGHTEKDLEDVISKILKYAPDRKGGVGRRLEKTSP</sequence>
<organism evidence="3 4">
    <name type="scientific">Dreissena polymorpha</name>
    <name type="common">Zebra mussel</name>
    <name type="synonym">Mytilus polymorpha</name>
    <dbReference type="NCBI Taxonomy" id="45954"/>
    <lineage>
        <taxon>Eukaryota</taxon>
        <taxon>Metazoa</taxon>
        <taxon>Spiralia</taxon>
        <taxon>Lophotrochozoa</taxon>
        <taxon>Mollusca</taxon>
        <taxon>Bivalvia</taxon>
        <taxon>Autobranchia</taxon>
        <taxon>Heteroconchia</taxon>
        <taxon>Euheterodonta</taxon>
        <taxon>Imparidentia</taxon>
        <taxon>Neoheterodontei</taxon>
        <taxon>Myida</taxon>
        <taxon>Dreissenoidea</taxon>
        <taxon>Dreissenidae</taxon>
        <taxon>Dreissena</taxon>
    </lineage>
</organism>
<keyword evidence="4" id="KW-1185">Reference proteome</keyword>
<evidence type="ECO:0000313" key="4">
    <source>
        <dbReference type="Proteomes" id="UP000828390"/>
    </source>
</evidence>
<dbReference type="PANTHER" id="PTHR34153:SF2">
    <property type="entry name" value="SI:CH211-262H13.3-RELATED"/>
    <property type="match status" value="1"/>
</dbReference>
<gene>
    <name evidence="3" type="ORF">DPMN_039294</name>
</gene>
<evidence type="ECO:0000256" key="1">
    <source>
        <dbReference type="SAM" id="MobiDB-lite"/>
    </source>
</evidence>
<accession>A0A9D4RPF4</accession>
<proteinExistence type="predicted"/>
<feature type="compositionally biased region" description="Polar residues" evidence="1">
    <location>
        <begin position="53"/>
        <end position="82"/>
    </location>
</feature>
<reference evidence="3" key="1">
    <citation type="journal article" date="2019" name="bioRxiv">
        <title>The Genome of the Zebra Mussel, Dreissena polymorpha: A Resource for Invasive Species Research.</title>
        <authorList>
            <person name="McCartney M.A."/>
            <person name="Auch B."/>
            <person name="Kono T."/>
            <person name="Mallez S."/>
            <person name="Zhang Y."/>
            <person name="Obille A."/>
            <person name="Becker A."/>
            <person name="Abrahante J.E."/>
            <person name="Garbe J."/>
            <person name="Badalamenti J.P."/>
            <person name="Herman A."/>
            <person name="Mangelson H."/>
            <person name="Liachko I."/>
            <person name="Sullivan S."/>
            <person name="Sone E.D."/>
            <person name="Koren S."/>
            <person name="Silverstein K.A.T."/>
            <person name="Beckman K.B."/>
            <person name="Gohl D.M."/>
        </authorList>
    </citation>
    <scope>NUCLEOTIDE SEQUENCE</scope>
    <source>
        <strain evidence="3">Duluth1</strain>
        <tissue evidence="3">Whole animal</tissue>
    </source>
</reference>
<dbReference type="InterPro" id="IPR032071">
    <property type="entry name" value="DUF4806"/>
</dbReference>
<dbReference type="Proteomes" id="UP000828390">
    <property type="component" value="Unassembled WGS sequence"/>
</dbReference>
<evidence type="ECO:0000313" key="3">
    <source>
        <dbReference type="EMBL" id="KAH3876014.1"/>
    </source>
</evidence>
<dbReference type="EMBL" id="JAIWYP010000002">
    <property type="protein sequence ID" value="KAH3876014.1"/>
    <property type="molecule type" value="Genomic_DNA"/>
</dbReference>
<comment type="caution">
    <text evidence="3">The sequence shown here is derived from an EMBL/GenBank/DDBJ whole genome shotgun (WGS) entry which is preliminary data.</text>
</comment>
<evidence type="ECO:0000259" key="2">
    <source>
        <dbReference type="Pfam" id="PF16064"/>
    </source>
</evidence>